<evidence type="ECO:0000256" key="5">
    <source>
        <dbReference type="ARBA" id="ARBA00022519"/>
    </source>
</evidence>
<dbReference type="PANTHER" id="PTHR33446">
    <property type="entry name" value="PROTEIN TONB-RELATED"/>
    <property type="match status" value="1"/>
</dbReference>
<dbReference type="GO" id="GO:0055085">
    <property type="term" value="P:transmembrane transport"/>
    <property type="evidence" value="ECO:0007669"/>
    <property type="project" value="InterPro"/>
</dbReference>
<dbReference type="GO" id="GO:0098797">
    <property type="term" value="C:plasma membrane protein complex"/>
    <property type="evidence" value="ECO:0007669"/>
    <property type="project" value="TreeGrafter"/>
</dbReference>
<evidence type="ECO:0000313" key="14">
    <source>
        <dbReference type="Proteomes" id="UP000005275"/>
    </source>
</evidence>
<evidence type="ECO:0000256" key="1">
    <source>
        <dbReference type="ARBA" id="ARBA00004383"/>
    </source>
</evidence>
<dbReference type="PROSITE" id="PS52015">
    <property type="entry name" value="TONB_CTD"/>
    <property type="match status" value="1"/>
</dbReference>
<evidence type="ECO:0000256" key="7">
    <source>
        <dbReference type="ARBA" id="ARBA00022927"/>
    </source>
</evidence>
<protein>
    <recommendedName>
        <fullName evidence="10">Protein TonB</fullName>
    </recommendedName>
</protein>
<evidence type="ECO:0000256" key="3">
    <source>
        <dbReference type="ARBA" id="ARBA00022448"/>
    </source>
</evidence>
<reference evidence="13 14" key="1">
    <citation type="submission" date="2013-12" db="EMBL/GenBank/DDBJ databases">
        <authorList>
            <consortium name="DOE Joint Genome Institute"/>
            <person name="Bryant D.A."/>
            <person name="Huntemann M."/>
            <person name="Han J."/>
            <person name="Chen A."/>
            <person name="Kyrpides N."/>
            <person name="Mavromatis K."/>
            <person name="Markowitz V."/>
            <person name="Palaniappan K."/>
            <person name="Ivanova N."/>
            <person name="Schaumberg A."/>
            <person name="Pati A."/>
            <person name="Liolios K."/>
            <person name="Nordberg H.P."/>
            <person name="Cantor M.N."/>
            <person name="Hua S.X."/>
            <person name="Woyke T."/>
        </authorList>
    </citation>
    <scope>NUCLEOTIDE SEQUENCE [LARGE SCALE GENOMIC DNA]</scope>
    <source>
        <strain evidence="13 14">984</strain>
    </source>
</reference>
<dbReference type="PRINTS" id="PR01374">
    <property type="entry name" value="TONBPROTEIN"/>
</dbReference>
<evidence type="ECO:0000256" key="8">
    <source>
        <dbReference type="ARBA" id="ARBA00022989"/>
    </source>
</evidence>
<dbReference type="InterPro" id="IPR006260">
    <property type="entry name" value="TonB/TolA_C"/>
</dbReference>
<evidence type="ECO:0000256" key="9">
    <source>
        <dbReference type="ARBA" id="ARBA00023136"/>
    </source>
</evidence>
<dbReference type="SUPFAM" id="SSF74653">
    <property type="entry name" value="TolA/TonB C-terminal domain"/>
    <property type="match status" value="1"/>
</dbReference>
<dbReference type="InterPro" id="IPR037682">
    <property type="entry name" value="TonB_C"/>
</dbReference>
<dbReference type="RefSeq" id="WP_005223586.1">
    <property type="nucleotide sequence ID" value="NZ_CP007031.1"/>
</dbReference>
<evidence type="ECO:0000256" key="2">
    <source>
        <dbReference type="ARBA" id="ARBA00006555"/>
    </source>
</evidence>
<gene>
    <name evidence="13" type="ORF">MARPU_11775</name>
</gene>
<feature type="domain" description="TonB C-terminal" evidence="12">
    <location>
        <begin position="20"/>
        <end position="112"/>
    </location>
</feature>
<evidence type="ECO:0000256" key="10">
    <source>
        <dbReference type="RuleBase" id="RU362123"/>
    </source>
</evidence>
<dbReference type="KEGG" id="mpur:MARPU_11775"/>
<keyword evidence="9" id="KW-0472">Membrane</keyword>
<dbReference type="InterPro" id="IPR003538">
    <property type="entry name" value="TonB"/>
</dbReference>
<name>W0E5V4_MARPU</name>
<dbReference type="GO" id="GO:0015031">
    <property type="term" value="P:protein transport"/>
    <property type="evidence" value="ECO:0007669"/>
    <property type="project" value="UniProtKB-UniRule"/>
</dbReference>
<dbReference type="STRING" id="765910.MARPU_11775"/>
<dbReference type="Gene3D" id="3.30.1150.10">
    <property type="match status" value="1"/>
</dbReference>
<dbReference type="GO" id="GO:0030288">
    <property type="term" value="C:outer membrane-bounded periplasmic space"/>
    <property type="evidence" value="ECO:0007669"/>
    <property type="project" value="InterPro"/>
</dbReference>
<dbReference type="GO" id="GO:0015891">
    <property type="term" value="P:siderophore transport"/>
    <property type="evidence" value="ECO:0007669"/>
    <property type="project" value="InterPro"/>
</dbReference>
<accession>W0E5V4</accession>
<comment type="function">
    <text evidence="10">Interacts with outer membrane receptor proteins that carry out high-affinity binding and energy dependent uptake into the periplasmic space of specific substrates. It could act to transduce energy from the cytoplasmic membrane to specific energy-requiring processes in the outer membrane, resulting in the release into the periplasm of ligands bound by these outer membrane proteins.</text>
</comment>
<dbReference type="eggNOG" id="COG0810">
    <property type="taxonomic scope" value="Bacteria"/>
</dbReference>
<organism evidence="13 14">
    <name type="scientific">Marichromatium purpuratum 984</name>
    <dbReference type="NCBI Taxonomy" id="765910"/>
    <lineage>
        <taxon>Bacteria</taxon>
        <taxon>Pseudomonadati</taxon>
        <taxon>Pseudomonadota</taxon>
        <taxon>Gammaproteobacteria</taxon>
        <taxon>Chromatiales</taxon>
        <taxon>Chromatiaceae</taxon>
        <taxon>Marichromatium</taxon>
    </lineage>
</organism>
<evidence type="ECO:0000256" key="4">
    <source>
        <dbReference type="ARBA" id="ARBA00022475"/>
    </source>
</evidence>
<keyword evidence="10" id="KW-0735">Signal-anchor</keyword>
<comment type="subcellular location">
    <subcellularLocation>
        <location evidence="1 10">Cell inner membrane</location>
        <topology evidence="1 10">Single-pass membrane protein</topology>
        <orientation evidence="1 10">Periplasmic side</orientation>
    </subcellularLocation>
</comment>
<comment type="similarity">
    <text evidence="2 10">Belongs to the TonB family.</text>
</comment>
<sequence length="112" mass="12144">MHAGTTPSKRTESRTEQTGVDRPARPIAGNPPPRYPRRARRQGVEGRVLIRVVVGADGRVGATTLIESSGHRLLDDAALRAVARWRFAPAWQAGRAVAAQLTVPVIFRLESG</sequence>
<keyword evidence="3 10" id="KW-0813">Transport</keyword>
<evidence type="ECO:0000259" key="12">
    <source>
        <dbReference type="PROSITE" id="PS52015"/>
    </source>
</evidence>
<keyword evidence="5 10" id="KW-0997">Cell inner membrane</keyword>
<keyword evidence="14" id="KW-1185">Reference proteome</keyword>
<keyword evidence="6" id="KW-0812">Transmembrane</keyword>
<dbReference type="Pfam" id="PF03544">
    <property type="entry name" value="TonB_C"/>
    <property type="match status" value="1"/>
</dbReference>
<dbReference type="EMBL" id="CP007031">
    <property type="protein sequence ID" value="AHF04446.1"/>
    <property type="molecule type" value="Genomic_DNA"/>
</dbReference>
<dbReference type="HOGENOM" id="CLU_076057_6_1_6"/>
<evidence type="ECO:0000313" key="13">
    <source>
        <dbReference type="EMBL" id="AHF04446.1"/>
    </source>
</evidence>
<evidence type="ECO:0000256" key="11">
    <source>
        <dbReference type="SAM" id="MobiDB-lite"/>
    </source>
</evidence>
<dbReference type="PANTHER" id="PTHR33446:SF2">
    <property type="entry name" value="PROTEIN TONB"/>
    <property type="match status" value="1"/>
</dbReference>
<dbReference type="NCBIfam" id="TIGR01352">
    <property type="entry name" value="tonB_Cterm"/>
    <property type="match status" value="1"/>
</dbReference>
<feature type="region of interest" description="Disordered" evidence="11">
    <location>
        <begin position="1"/>
        <end position="42"/>
    </location>
</feature>
<dbReference type="AlphaFoldDB" id="W0E5V4"/>
<keyword evidence="7 10" id="KW-0653">Protein transport</keyword>
<keyword evidence="4 10" id="KW-1003">Cell membrane</keyword>
<dbReference type="Proteomes" id="UP000005275">
    <property type="component" value="Chromosome"/>
</dbReference>
<dbReference type="InterPro" id="IPR051045">
    <property type="entry name" value="TonB-dependent_transducer"/>
</dbReference>
<dbReference type="GO" id="GO:0031992">
    <property type="term" value="F:energy transducer activity"/>
    <property type="evidence" value="ECO:0007669"/>
    <property type="project" value="InterPro"/>
</dbReference>
<keyword evidence="8" id="KW-1133">Transmembrane helix</keyword>
<evidence type="ECO:0000256" key="6">
    <source>
        <dbReference type="ARBA" id="ARBA00022692"/>
    </source>
</evidence>
<proteinExistence type="inferred from homology"/>